<evidence type="ECO:0000256" key="1">
    <source>
        <dbReference type="SAM" id="Phobius"/>
    </source>
</evidence>
<dbReference type="NCBIfam" id="TIGR02831">
    <property type="entry name" value="spo_II_M"/>
    <property type="match status" value="1"/>
</dbReference>
<keyword evidence="1" id="KW-0812">Transmembrane</keyword>
<gene>
    <name evidence="2" type="ORF">SAMN04488025_10459</name>
</gene>
<protein>
    <submittedName>
        <fullName evidence="2">Stage II sporulation protein M</fullName>
    </submittedName>
</protein>
<reference evidence="3" key="1">
    <citation type="submission" date="2016-10" db="EMBL/GenBank/DDBJ databases">
        <authorList>
            <person name="Varghese N."/>
            <person name="Submissions S."/>
        </authorList>
    </citation>
    <scope>NUCLEOTIDE SEQUENCE [LARGE SCALE GENOMIC DNA]</scope>
    <source>
        <strain evidence="3">DSM 44945</strain>
    </source>
</reference>
<dbReference type="EMBL" id="FOOK01000004">
    <property type="protein sequence ID" value="SFF74312.1"/>
    <property type="molecule type" value="Genomic_DNA"/>
</dbReference>
<dbReference type="OrthoDB" id="2065033at2"/>
<evidence type="ECO:0000313" key="2">
    <source>
        <dbReference type="EMBL" id="SFF74312.1"/>
    </source>
</evidence>
<sequence length="217" mass="24182">MKAKRKNLGDTLKLHVRNQMSLYLFITVLFMMGVVFGAVVVNTLSPAQKEGLLEYLGYFFRGLEQNTIAEPQIAFQHSMGDHLRNLGLMWMLGLSIIGIPLILILIFLKGLVIGFTVGFLVSQLSWRGLWFAFLSVVPQNLLVVPAMIIMAVSGIHFSLLLVRNRLISRRGSIYPEFLAYSGLVMAMAVVLVFASLFEAYLSPVLMRMAVPSVGMLN</sequence>
<keyword evidence="1" id="KW-1133">Transmembrane helix</keyword>
<feature type="transmembrane region" description="Helical" evidence="1">
    <location>
        <begin position="21"/>
        <end position="41"/>
    </location>
</feature>
<dbReference type="STRING" id="201973.SAMN04488025_10459"/>
<dbReference type="InterPro" id="IPR014196">
    <property type="entry name" value="SpoIIM"/>
</dbReference>
<dbReference type="PIRSF" id="PIRSF038973">
    <property type="entry name" value="SpoIIM"/>
    <property type="match status" value="1"/>
</dbReference>
<feature type="transmembrane region" description="Helical" evidence="1">
    <location>
        <begin position="142"/>
        <end position="162"/>
    </location>
</feature>
<accession>A0A1I2L4P6</accession>
<keyword evidence="1" id="KW-0472">Membrane</keyword>
<feature type="transmembrane region" description="Helical" evidence="1">
    <location>
        <begin position="115"/>
        <end position="136"/>
    </location>
</feature>
<organism evidence="2 3">
    <name type="scientific">Planifilum fulgidum</name>
    <dbReference type="NCBI Taxonomy" id="201973"/>
    <lineage>
        <taxon>Bacteria</taxon>
        <taxon>Bacillati</taxon>
        <taxon>Bacillota</taxon>
        <taxon>Bacilli</taxon>
        <taxon>Bacillales</taxon>
        <taxon>Thermoactinomycetaceae</taxon>
        <taxon>Planifilum</taxon>
    </lineage>
</organism>
<keyword evidence="3" id="KW-1185">Reference proteome</keyword>
<dbReference type="Pfam" id="PF01944">
    <property type="entry name" value="SpoIIM"/>
    <property type="match status" value="1"/>
</dbReference>
<dbReference type="AlphaFoldDB" id="A0A1I2L4P6"/>
<dbReference type="Proteomes" id="UP000198661">
    <property type="component" value="Unassembled WGS sequence"/>
</dbReference>
<proteinExistence type="predicted"/>
<dbReference type="InterPro" id="IPR002798">
    <property type="entry name" value="SpoIIM-like"/>
</dbReference>
<feature type="transmembrane region" description="Helical" evidence="1">
    <location>
        <begin position="174"/>
        <end position="197"/>
    </location>
</feature>
<feature type="transmembrane region" description="Helical" evidence="1">
    <location>
        <begin position="88"/>
        <end position="108"/>
    </location>
</feature>
<evidence type="ECO:0000313" key="3">
    <source>
        <dbReference type="Proteomes" id="UP000198661"/>
    </source>
</evidence>
<name>A0A1I2L4P6_9BACL</name>
<dbReference type="RefSeq" id="WP_092035877.1">
    <property type="nucleotide sequence ID" value="NZ_FOOK01000004.1"/>
</dbReference>